<evidence type="ECO:0000313" key="1">
    <source>
        <dbReference type="EMBL" id="GAG96841.1"/>
    </source>
</evidence>
<organism evidence="1">
    <name type="scientific">marine sediment metagenome</name>
    <dbReference type="NCBI Taxonomy" id="412755"/>
    <lineage>
        <taxon>unclassified sequences</taxon>
        <taxon>metagenomes</taxon>
        <taxon>ecological metagenomes</taxon>
    </lineage>
</organism>
<accession>X1DK90</accession>
<feature type="non-terminal residue" evidence="1">
    <location>
        <position position="1"/>
    </location>
</feature>
<dbReference type="EMBL" id="BART01029079">
    <property type="protein sequence ID" value="GAG96841.1"/>
    <property type="molecule type" value="Genomic_DNA"/>
</dbReference>
<dbReference type="AlphaFoldDB" id="X1DK90"/>
<sequence>DEFRRVEINENSYIIHPYGTYESGIIMEEYTSLNSRNFEKKELSLLLKECGF</sequence>
<proteinExistence type="predicted"/>
<protein>
    <submittedName>
        <fullName evidence="1">Uncharacterized protein</fullName>
    </submittedName>
</protein>
<gene>
    <name evidence="1" type="ORF">S01H4_51112</name>
</gene>
<reference evidence="1" key="1">
    <citation type="journal article" date="2014" name="Front. Microbiol.">
        <title>High frequency of phylogenetically diverse reductive dehalogenase-homologous genes in deep subseafloor sedimentary metagenomes.</title>
        <authorList>
            <person name="Kawai M."/>
            <person name="Futagami T."/>
            <person name="Toyoda A."/>
            <person name="Takaki Y."/>
            <person name="Nishi S."/>
            <person name="Hori S."/>
            <person name="Arai W."/>
            <person name="Tsubouchi T."/>
            <person name="Morono Y."/>
            <person name="Uchiyama I."/>
            <person name="Ito T."/>
            <person name="Fujiyama A."/>
            <person name="Inagaki F."/>
            <person name="Takami H."/>
        </authorList>
    </citation>
    <scope>NUCLEOTIDE SEQUENCE</scope>
    <source>
        <strain evidence="1">Expedition CK06-06</strain>
    </source>
</reference>
<name>X1DK90_9ZZZZ</name>
<comment type="caution">
    <text evidence="1">The sequence shown here is derived from an EMBL/GenBank/DDBJ whole genome shotgun (WGS) entry which is preliminary data.</text>
</comment>